<dbReference type="SUPFAM" id="SSF160909">
    <property type="entry name" value="ATP12-like"/>
    <property type="match status" value="1"/>
</dbReference>
<organism evidence="5 6">
    <name type="scientific">Kaistia hirudinis</name>
    <dbReference type="NCBI Taxonomy" id="1293440"/>
    <lineage>
        <taxon>Bacteria</taxon>
        <taxon>Pseudomonadati</taxon>
        <taxon>Pseudomonadota</taxon>
        <taxon>Alphaproteobacteria</taxon>
        <taxon>Hyphomicrobiales</taxon>
        <taxon>Kaistiaceae</taxon>
        <taxon>Kaistia</taxon>
    </lineage>
</organism>
<evidence type="ECO:0000256" key="1">
    <source>
        <dbReference type="ARBA" id="ARBA00008231"/>
    </source>
</evidence>
<evidence type="ECO:0000313" key="6">
    <source>
        <dbReference type="Proteomes" id="UP000553963"/>
    </source>
</evidence>
<accession>A0A840AG08</accession>
<comment type="similarity">
    <text evidence="1">Belongs to the ATP12 family.</text>
</comment>
<sequence length="254" mass="27706">MNGVFDDPAGEEPRDPMRSAAQPRPLPKRFYKTADYAAEGDGFVVRLDGKTVRTPAKLLLRVDREAVAAALAAEWAAQGTLIDPATMPLTRLVNSAIDGVARDPGPVRDEILRYAESDLLCYRAPGPARLVEQQDALWTPLVEWMHERFGARFLLAEGIVHVPQFPETIAAVDAALGDPDPLALAALSTVNTLTGSAILTLALLHGRLNAEEVWRAAHVDEDFELELWGDDKEAAARREARWQEMQAAALVLAA</sequence>
<evidence type="ECO:0000313" key="5">
    <source>
        <dbReference type="EMBL" id="MBB3929060.1"/>
    </source>
</evidence>
<evidence type="ECO:0000256" key="3">
    <source>
        <dbReference type="ARBA" id="ARBA00023186"/>
    </source>
</evidence>
<keyword evidence="3" id="KW-0143">Chaperone</keyword>
<dbReference type="AlphaFoldDB" id="A0A840AG08"/>
<gene>
    <name evidence="5" type="ORF">GGR25_000079</name>
</gene>
<dbReference type="Pfam" id="PF07542">
    <property type="entry name" value="ATP12"/>
    <property type="match status" value="1"/>
</dbReference>
<protein>
    <submittedName>
        <fullName evidence="5">Chaperone required for assembly of F1-ATPase</fullName>
    </submittedName>
</protein>
<dbReference type="EMBL" id="JACIDS010000001">
    <property type="protein sequence ID" value="MBB3929060.1"/>
    <property type="molecule type" value="Genomic_DNA"/>
</dbReference>
<feature type="region of interest" description="Disordered" evidence="4">
    <location>
        <begin position="1"/>
        <end position="25"/>
    </location>
</feature>
<keyword evidence="6" id="KW-1185">Reference proteome</keyword>
<dbReference type="InterPro" id="IPR023335">
    <property type="entry name" value="ATP12_ortho_dom_sf"/>
</dbReference>
<dbReference type="PANTHER" id="PTHR21013">
    <property type="entry name" value="ATP SYNTHASE MITOCHONDRIAL F1 COMPLEX ASSEMBLY FACTOR 2/ATP12 PROTEIN, MITOCHONDRIAL PRECURSOR"/>
    <property type="match status" value="1"/>
</dbReference>
<dbReference type="Gene3D" id="1.10.3580.10">
    <property type="entry name" value="ATP12 ATPase"/>
    <property type="match status" value="1"/>
</dbReference>
<proteinExistence type="inferred from homology"/>
<dbReference type="InterPro" id="IPR042272">
    <property type="entry name" value="ATP12_ATP_synth-F1-assembly_N"/>
</dbReference>
<dbReference type="Proteomes" id="UP000553963">
    <property type="component" value="Unassembled WGS sequence"/>
</dbReference>
<comment type="caution">
    <text evidence="5">The sequence shown here is derived from an EMBL/GenBank/DDBJ whole genome shotgun (WGS) entry which is preliminary data.</text>
</comment>
<dbReference type="GO" id="GO:0043461">
    <property type="term" value="P:proton-transporting ATP synthase complex assembly"/>
    <property type="evidence" value="ECO:0007669"/>
    <property type="project" value="InterPro"/>
</dbReference>
<keyword evidence="2" id="KW-0809">Transit peptide</keyword>
<dbReference type="Gene3D" id="3.30.2180.10">
    <property type="entry name" value="ATP12-like"/>
    <property type="match status" value="1"/>
</dbReference>
<dbReference type="RefSeq" id="WP_183396761.1">
    <property type="nucleotide sequence ID" value="NZ_JACIDS010000001.1"/>
</dbReference>
<evidence type="ECO:0000256" key="2">
    <source>
        <dbReference type="ARBA" id="ARBA00022946"/>
    </source>
</evidence>
<dbReference type="InterPro" id="IPR011419">
    <property type="entry name" value="ATP12_ATP_synth-F1-assembly"/>
</dbReference>
<evidence type="ECO:0000256" key="4">
    <source>
        <dbReference type="SAM" id="MobiDB-lite"/>
    </source>
</evidence>
<dbReference type="PANTHER" id="PTHR21013:SF10">
    <property type="entry name" value="ATP SYNTHASE MITOCHONDRIAL F1 COMPLEX ASSEMBLY FACTOR 2"/>
    <property type="match status" value="1"/>
</dbReference>
<reference evidence="5 6" key="1">
    <citation type="submission" date="2020-08" db="EMBL/GenBank/DDBJ databases">
        <title>Genomic Encyclopedia of Type Strains, Phase IV (KMG-IV): sequencing the most valuable type-strain genomes for metagenomic binning, comparative biology and taxonomic classification.</title>
        <authorList>
            <person name="Goeker M."/>
        </authorList>
    </citation>
    <scope>NUCLEOTIDE SEQUENCE [LARGE SCALE GENOMIC DNA]</scope>
    <source>
        <strain evidence="5 6">DSM 25966</strain>
    </source>
</reference>
<name>A0A840AG08_9HYPH</name>